<name>A0AAN8VF18_9MAGN</name>
<dbReference type="Proteomes" id="UP001370490">
    <property type="component" value="Unassembled WGS sequence"/>
</dbReference>
<dbReference type="PANTHER" id="PTHR33648:SF15">
    <property type="entry name" value="OS04G0572800 PROTEIN"/>
    <property type="match status" value="1"/>
</dbReference>
<evidence type="ECO:0000313" key="3">
    <source>
        <dbReference type="Proteomes" id="UP001370490"/>
    </source>
</evidence>
<accession>A0AAN8VF18</accession>
<keyword evidence="1" id="KW-0472">Membrane</keyword>
<evidence type="ECO:0008006" key="4">
    <source>
        <dbReference type="Google" id="ProtNLM"/>
    </source>
</evidence>
<gene>
    <name evidence="2" type="ORF">RJ641_008026</name>
</gene>
<evidence type="ECO:0000256" key="1">
    <source>
        <dbReference type="SAM" id="Phobius"/>
    </source>
</evidence>
<comment type="caution">
    <text evidence="2">The sequence shown here is derived from an EMBL/GenBank/DDBJ whole genome shotgun (WGS) entry which is preliminary data.</text>
</comment>
<sequence>MARSRTCIDKCIRTSIALADGATWFCAIVLVALILLTIIKEDSLSSGESIRGNQLWSRPCDEIYVVGEGETLHTISDKCGDPFIVERNPHIHDPDDVFPGLAFGLGGGVALWRKVNFLSSEKVTRKPKTGLEWWLTRPSRVAFLVLESATLCSSSLDCIGWRLAVTRHYPWHFLVATYFVFGFVATRFFLDKFFFHNLVIIENPKKTFLLGNYAYFLNEVLDDPKRAKKYFERAILKNLEDGNFLYVYVGLIWRRHKDASHAKAY</sequence>
<keyword evidence="1" id="KW-1133">Transmembrane helix</keyword>
<feature type="transmembrane region" description="Helical" evidence="1">
    <location>
        <begin position="97"/>
        <end position="115"/>
    </location>
</feature>
<dbReference type="AlphaFoldDB" id="A0AAN8VF18"/>
<protein>
    <recommendedName>
        <fullName evidence="4">LysM domain-containing protein</fullName>
    </recommendedName>
</protein>
<keyword evidence="3" id="KW-1185">Reference proteome</keyword>
<reference evidence="2 3" key="1">
    <citation type="submission" date="2023-12" db="EMBL/GenBank/DDBJ databases">
        <title>A high-quality genome assembly for Dillenia turbinata (Dilleniales).</title>
        <authorList>
            <person name="Chanderbali A."/>
        </authorList>
    </citation>
    <scope>NUCLEOTIDE SEQUENCE [LARGE SCALE GENOMIC DNA]</scope>
    <source>
        <strain evidence="2">LSX21</strain>
        <tissue evidence="2">Leaf</tissue>
    </source>
</reference>
<dbReference type="EMBL" id="JBAMMX010000015">
    <property type="protein sequence ID" value="KAK6926307.1"/>
    <property type="molecule type" value="Genomic_DNA"/>
</dbReference>
<feature type="transmembrane region" description="Helical" evidence="1">
    <location>
        <begin position="169"/>
        <end position="190"/>
    </location>
</feature>
<dbReference type="PANTHER" id="PTHR33648">
    <property type="entry name" value="EMBRYO SAC 1"/>
    <property type="match status" value="1"/>
</dbReference>
<proteinExistence type="predicted"/>
<keyword evidence="1" id="KW-0812">Transmembrane</keyword>
<organism evidence="2 3">
    <name type="scientific">Dillenia turbinata</name>
    <dbReference type="NCBI Taxonomy" id="194707"/>
    <lineage>
        <taxon>Eukaryota</taxon>
        <taxon>Viridiplantae</taxon>
        <taxon>Streptophyta</taxon>
        <taxon>Embryophyta</taxon>
        <taxon>Tracheophyta</taxon>
        <taxon>Spermatophyta</taxon>
        <taxon>Magnoliopsida</taxon>
        <taxon>eudicotyledons</taxon>
        <taxon>Gunneridae</taxon>
        <taxon>Pentapetalae</taxon>
        <taxon>Dilleniales</taxon>
        <taxon>Dilleniaceae</taxon>
        <taxon>Dillenia</taxon>
    </lineage>
</organism>
<evidence type="ECO:0000313" key="2">
    <source>
        <dbReference type="EMBL" id="KAK6926307.1"/>
    </source>
</evidence>
<feature type="transmembrane region" description="Helical" evidence="1">
    <location>
        <begin position="21"/>
        <end position="39"/>
    </location>
</feature>